<organism evidence="2 3">
    <name type="scientific">Datura stramonium</name>
    <name type="common">Jimsonweed</name>
    <name type="synonym">Common thornapple</name>
    <dbReference type="NCBI Taxonomy" id="4076"/>
    <lineage>
        <taxon>Eukaryota</taxon>
        <taxon>Viridiplantae</taxon>
        <taxon>Streptophyta</taxon>
        <taxon>Embryophyta</taxon>
        <taxon>Tracheophyta</taxon>
        <taxon>Spermatophyta</taxon>
        <taxon>Magnoliopsida</taxon>
        <taxon>eudicotyledons</taxon>
        <taxon>Gunneridae</taxon>
        <taxon>Pentapetalae</taxon>
        <taxon>asterids</taxon>
        <taxon>lamiids</taxon>
        <taxon>Solanales</taxon>
        <taxon>Solanaceae</taxon>
        <taxon>Solanoideae</taxon>
        <taxon>Datureae</taxon>
        <taxon>Datura</taxon>
    </lineage>
</organism>
<name>A0ABS8T1T6_DATST</name>
<feature type="compositionally biased region" description="Polar residues" evidence="1">
    <location>
        <begin position="56"/>
        <end position="66"/>
    </location>
</feature>
<gene>
    <name evidence="2" type="ORF">HAX54_000229</name>
</gene>
<evidence type="ECO:0000256" key="1">
    <source>
        <dbReference type="SAM" id="MobiDB-lite"/>
    </source>
</evidence>
<dbReference type="Proteomes" id="UP000823775">
    <property type="component" value="Unassembled WGS sequence"/>
</dbReference>
<reference evidence="2 3" key="1">
    <citation type="journal article" date="2021" name="BMC Genomics">
        <title>Datura genome reveals duplications of psychoactive alkaloid biosynthetic genes and high mutation rate following tissue culture.</title>
        <authorList>
            <person name="Rajewski A."/>
            <person name="Carter-House D."/>
            <person name="Stajich J."/>
            <person name="Litt A."/>
        </authorList>
    </citation>
    <scope>NUCLEOTIDE SEQUENCE [LARGE SCALE GENOMIC DNA]</scope>
    <source>
        <strain evidence="2">AR-01</strain>
    </source>
</reference>
<dbReference type="EMBL" id="JACEIK010001004">
    <property type="protein sequence ID" value="MCD7464928.1"/>
    <property type="molecule type" value="Genomic_DNA"/>
</dbReference>
<evidence type="ECO:0000313" key="2">
    <source>
        <dbReference type="EMBL" id="MCD7464928.1"/>
    </source>
</evidence>
<evidence type="ECO:0000313" key="3">
    <source>
        <dbReference type="Proteomes" id="UP000823775"/>
    </source>
</evidence>
<comment type="caution">
    <text evidence="2">The sequence shown here is derived from an EMBL/GenBank/DDBJ whole genome shotgun (WGS) entry which is preliminary data.</text>
</comment>
<accession>A0ABS8T1T6</accession>
<sequence length="66" mass="6838">MDSAGCGPLELVTNLKIKKGIGSSMELKKRLPPDGTSDTSTVRDVEFKGTADCGSTPRTASANAKP</sequence>
<proteinExistence type="predicted"/>
<protein>
    <submittedName>
        <fullName evidence="2">Uncharacterized protein</fullName>
    </submittedName>
</protein>
<feature type="region of interest" description="Disordered" evidence="1">
    <location>
        <begin position="26"/>
        <end position="66"/>
    </location>
</feature>
<keyword evidence="3" id="KW-1185">Reference proteome</keyword>